<gene>
    <name evidence="1" type="ORF">INT45_008863</name>
</gene>
<dbReference type="Proteomes" id="UP000646827">
    <property type="component" value="Unassembled WGS sequence"/>
</dbReference>
<dbReference type="OrthoDB" id="2417391at2759"/>
<organism evidence="1 2">
    <name type="scientific">Circinella minor</name>
    <dbReference type="NCBI Taxonomy" id="1195481"/>
    <lineage>
        <taxon>Eukaryota</taxon>
        <taxon>Fungi</taxon>
        <taxon>Fungi incertae sedis</taxon>
        <taxon>Mucoromycota</taxon>
        <taxon>Mucoromycotina</taxon>
        <taxon>Mucoromycetes</taxon>
        <taxon>Mucorales</taxon>
        <taxon>Lichtheimiaceae</taxon>
        <taxon>Circinella</taxon>
    </lineage>
</organism>
<name>A0A8H7VDD3_9FUNG</name>
<accession>A0A8H7VDD3</accession>
<reference evidence="1 2" key="1">
    <citation type="submission" date="2020-12" db="EMBL/GenBank/DDBJ databases">
        <title>Metabolic potential, ecology and presence of endohyphal bacteria is reflected in genomic diversity of Mucoromycotina.</title>
        <authorList>
            <person name="Muszewska A."/>
            <person name="Okrasinska A."/>
            <person name="Steczkiewicz K."/>
            <person name="Drgas O."/>
            <person name="Orlowska M."/>
            <person name="Perlinska-Lenart U."/>
            <person name="Aleksandrzak-Piekarczyk T."/>
            <person name="Szatraj K."/>
            <person name="Zielenkiewicz U."/>
            <person name="Pilsyk S."/>
            <person name="Malc E."/>
            <person name="Mieczkowski P."/>
            <person name="Kruszewska J.S."/>
            <person name="Biernat P."/>
            <person name="Pawlowska J."/>
        </authorList>
    </citation>
    <scope>NUCLEOTIDE SEQUENCE [LARGE SCALE GENOMIC DNA]</scope>
    <source>
        <strain evidence="1 2">CBS 142.35</strain>
    </source>
</reference>
<proteinExistence type="predicted"/>
<protein>
    <submittedName>
        <fullName evidence="1">Uncharacterized protein</fullName>
    </submittedName>
</protein>
<keyword evidence="2" id="KW-1185">Reference proteome</keyword>
<comment type="caution">
    <text evidence="1">The sequence shown here is derived from an EMBL/GenBank/DDBJ whole genome shotgun (WGS) entry which is preliminary data.</text>
</comment>
<evidence type="ECO:0000313" key="2">
    <source>
        <dbReference type="Proteomes" id="UP000646827"/>
    </source>
</evidence>
<evidence type="ECO:0000313" key="1">
    <source>
        <dbReference type="EMBL" id="KAG2216290.1"/>
    </source>
</evidence>
<sequence>MNEYVDPWDKEPPLPTNVPIVENVYPFTDLPKHEQKSYELYSWIQQFNISREAYVTLLAMLNKWIMKEGFENVPLYSSAKSEARLERMFNVKETKYRICPKHCRLFPVNSMDPCKCNASQFKQNGNPIETMSYLLLSRQLAMFIANTDIRESIYEKINYKADPGMLTDIFDGSIYQKLKTTLFPNQSPTDIDLAVSLFVDGFLRPLINELRVLEDAGMIVDCAGRPINVKVHCLLVSGDIISVQELIHHSGCMSSYGCRQCRIATVREISPVGRGYGGYYTGTIVMSTSRTDEEFKGYENEFGISKATDFAQLKSFHGYSFFGLDELHLIGANVMKRIWQMVSGDFATDINTTILLPKQTCSAIGSAITELSATIPSAIFEGSFRDVYKKAGLMRSVDWIMFLQAVVPTLVFERLVEEYTSSAEQVDAIMSLVIGCLLALQWNIDQDDLAKINT</sequence>
<dbReference type="EMBL" id="JAEPRB010000427">
    <property type="protein sequence ID" value="KAG2216290.1"/>
    <property type="molecule type" value="Genomic_DNA"/>
</dbReference>
<dbReference type="AlphaFoldDB" id="A0A8H7VDD3"/>